<accession>A0A7D4A6D6</accession>
<name>A0A7D4A6D6_ACTVE</name>
<feature type="compositionally biased region" description="Low complexity" evidence="1">
    <location>
        <begin position="287"/>
        <end position="297"/>
    </location>
</feature>
<evidence type="ECO:0000259" key="2">
    <source>
        <dbReference type="Pfam" id="PF03992"/>
    </source>
</evidence>
<evidence type="ECO:0000313" key="3">
    <source>
        <dbReference type="EMBL" id="QKG26284.1"/>
    </source>
</evidence>
<keyword evidence="4" id="KW-1185">Reference proteome</keyword>
<protein>
    <recommendedName>
        <fullName evidence="2">ABM domain-containing protein</fullName>
    </recommendedName>
</protein>
<feature type="compositionally biased region" description="Low complexity" evidence="1">
    <location>
        <begin position="239"/>
        <end position="250"/>
    </location>
</feature>
<dbReference type="SUPFAM" id="SSF54909">
    <property type="entry name" value="Dimeric alpha+beta barrel"/>
    <property type="match status" value="1"/>
</dbReference>
<reference evidence="3 4" key="1">
    <citation type="submission" date="2020-05" db="EMBL/GenBank/DDBJ databases">
        <title>Actinomadura verrucosospora NRRL-B18236 (PFL_A860) Genome sequencing and assembly.</title>
        <authorList>
            <person name="Samborskyy M."/>
        </authorList>
    </citation>
    <scope>NUCLEOTIDE SEQUENCE [LARGE SCALE GENOMIC DNA]</scope>
    <source>
        <strain evidence="3 4">NRRL:B18236</strain>
    </source>
</reference>
<dbReference type="EMBL" id="CP053892">
    <property type="protein sequence ID" value="QKG26284.1"/>
    <property type="molecule type" value="Genomic_DNA"/>
</dbReference>
<feature type="compositionally biased region" description="Polar residues" evidence="1">
    <location>
        <begin position="251"/>
        <end position="260"/>
    </location>
</feature>
<sequence>MRGDDVAAGAVLQPVAEAPVEAGELRRDRLGALPVGGGVRGVGPGEPVAEGGRDGGHPGGVQPDVRVVADVGVPPVAVVLLDVALVAGRWRQRLHQARRVERPALGVLADGVVHGRLDALDVDGEAGLLDLGDLLGRQLQVVRLGAGLGQRPHVHVVAADPLGEPGGGIEGRDHRGLAGRHVRDRAAAARQRRAESGRGEGRGGDGAERGAGSGHPPIMDEDENGCQNRPMPRPRANPTSTTSAAIRSTRPCASSSGQFRNANQASAAASTSSPAAATQPVPAMPITSSANTAASSTPRGSRCRNTTGAALHRSTAARTPPARRSRPLRVSTGPTYCEDGRMIAITRYRVPDADGDGFAERMTAVLRALARSTGFVSGRLARTVDEPGLWALVTEWDGAGHYRRALGAYEVRLEFMPLAVYAVDEPGAYEVVSSA</sequence>
<feature type="compositionally biased region" description="Low complexity" evidence="1">
    <location>
        <begin position="261"/>
        <end position="280"/>
    </location>
</feature>
<dbReference type="InterPro" id="IPR007138">
    <property type="entry name" value="ABM_dom"/>
</dbReference>
<feature type="region of interest" description="Disordered" evidence="1">
    <location>
        <begin position="159"/>
        <end position="333"/>
    </location>
</feature>
<feature type="compositionally biased region" description="Basic and acidic residues" evidence="1">
    <location>
        <begin position="184"/>
        <end position="208"/>
    </location>
</feature>
<evidence type="ECO:0000313" key="4">
    <source>
        <dbReference type="Proteomes" id="UP000501240"/>
    </source>
</evidence>
<proteinExistence type="predicted"/>
<feature type="region of interest" description="Disordered" evidence="1">
    <location>
        <begin position="36"/>
        <end position="59"/>
    </location>
</feature>
<dbReference type="Gene3D" id="3.30.70.100">
    <property type="match status" value="1"/>
</dbReference>
<dbReference type="AlphaFoldDB" id="A0A7D4A6D6"/>
<feature type="domain" description="ABM" evidence="2">
    <location>
        <begin position="343"/>
        <end position="405"/>
    </location>
</feature>
<dbReference type="InterPro" id="IPR011008">
    <property type="entry name" value="Dimeric_a/b-barrel"/>
</dbReference>
<gene>
    <name evidence="3" type="ORF">ACTIVE_7937</name>
</gene>
<dbReference type="Pfam" id="PF03992">
    <property type="entry name" value="ABM"/>
    <property type="match status" value="1"/>
</dbReference>
<dbReference type="Proteomes" id="UP000501240">
    <property type="component" value="Chromosome"/>
</dbReference>
<organism evidence="3 4">
    <name type="scientific">Actinomadura verrucosospora</name>
    <dbReference type="NCBI Taxonomy" id="46165"/>
    <lineage>
        <taxon>Bacteria</taxon>
        <taxon>Bacillati</taxon>
        <taxon>Actinomycetota</taxon>
        <taxon>Actinomycetes</taxon>
        <taxon>Streptosporangiales</taxon>
        <taxon>Thermomonosporaceae</taxon>
        <taxon>Actinomadura</taxon>
    </lineage>
</organism>
<evidence type="ECO:0000256" key="1">
    <source>
        <dbReference type="SAM" id="MobiDB-lite"/>
    </source>
</evidence>